<protein>
    <recommendedName>
        <fullName evidence="1">Protein kinase domain-containing protein</fullName>
    </recommendedName>
</protein>
<name>A0ABN8RFL9_9CNID</name>
<reference evidence="2 3" key="1">
    <citation type="submission" date="2022-05" db="EMBL/GenBank/DDBJ databases">
        <authorList>
            <consortium name="Genoscope - CEA"/>
            <person name="William W."/>
        </authorList>
    </citation>
    <scope>NUCLEOTIDE SEQUENCE [LARGE SCALE GENOMIC DNA]</scope>
</reference>
<sequence length="114" mass="12549">MHNSLKKLVYCMISITAISVVQFKAVCLEPLAVLMLEYVYFDLSVFGYVFGGKGKVSSLKDFVSCLDAGDCNGVDTNFMNRIASDIGSGLLYLHERGIAQRDLKIANVLVSNHH</sequence>
<dbReference type="Proteomes" id="UP001159405">
    <property type="component" value="Unassembled WGS sequence"/>
</dbReference>
<comment type="caution">
    <text evidence="2">The sequence shown here is derived from an EMBL/GenBank/DDBJ whole genome shotgun (WGS) entry which is preliminary data.</text>
</comment>
<organism evidence="2 3">
    <name type="scientific">Porites lobata</name>
    <dbReference type="NCBI Taxonomy" id="104759"/>
    <lineage>
        <taxon>Eukaryota</taxon>
        <taxon>Metazoa</taxon>
        <taxon>Cnidaria</taxon>
        <taxon>Anthozoa</taxon>
        <taxon>Hexacorallia</taxon>
        <taxon>Scleractinia</taxon>
        <taxon>Fungiina</taxon>
        <taxon>Poritidae</taxon>
        <taxon>Porites</taxon>
    </lineage>
</organism>
<evidence type="ECO:0000313" key="3">
    <source>
        <dbReference type="Proteomes" id="UP001159405"/>
    </source>
</evidence>
<evidence type="ECO:0000259" key="1">
    <source>
        <dbReference type="PROSITE" id="PS50011"/>
    </source>
</evidence>
<proteinExistence type="predicted"/>
<dbReference type="SUPFAM" id="SSF56112">
    <property type="entry name" value="Protein kinase-like (PK-like)"/>
    <property type="match status" value="1"/>
</dbReference>
<dbReference type="InterPro" id="IPR000719">
    <property type="entry name" value="Prot_kinase_dom"/>
</dbReference>
<feature type="domain" description="Protein kinase" evidence="1">
    <location>
        <begin position="1"/>
        <end position="114"/>
    </location>
</feature>
<keyword evidence="3" id="KW-1185">Reference proteome</keyword>
<dbReference type="Gene3D" id="1.10.510.10">
    <property type="entry name" value="Transferase(Phosphotransferase) domain 1"/>
    <property type="match status" value="1"/>
</dbReference>
<dbReference type="InterPro" id="IPR011009">
    <property type="entry name" value="Kinase-like_dom_sf"/>
</dbReference>
<accession>A0ABN8RFL9</accession>
<evidence type="ECO:0000313" key="2">
    <source>
        <dbReference type="EMBL" id="CAH3177792.1"/>
    </source>
</evidence>
<gene>
    <name evidence="2" type="ORF">PLOB_00019986</name>
</gene>
<dbReference type="PROSITE" id="PS50011">
    <property type="entry name" value="PROTEIN_KINASE_DOM"/>
    <property type="match status" value="1"/>
</dbReference>
<dbReference type="EMBL" id="CALNXK010000230">
    <property type="protein sequence ID" value="CAH3177792.1"/>
    <property type="molecule type" value="Genomic_DNA"/>
</dbReference>